<keyword evidence="4" id="KW-0805">Transcription regulation</keyword>
<evidence type="ECO:0000256" key="1">
    <source>
        <dbReference type="ARBA" id="ARBA00004123"/>
    </source>
</evidence>
<dbReference type="InterPro" id="IPR009072">
    <property type="entry name" value="Histone-fold"/>
</dbReference>
<evidence type="ECO:0000259" key="7">
    <source>
        <dbReference type="Pfam" id="PF10406"/>
    </source>
</evidence>
<dbReference type="CDD" id="cd08049">
    <property type="entry name" value="TAF8"/>
    <property type="match status" value="1"/>
</dbReference>
<evidence type="ECO:0000313" key="9">
    <source>
        <dbReference type="Proteomes" id="UP000003163"/>
    </source>
</evidence>
<dbReference type="GO" id="GO:0046982">
    <property type="term" value="F:protein heterodimerization activity"/>
    <property type="evidence" value="ECO:0007669"/>
    <property type="project" value="InterPro"/>
</dbReference>
<dbReference type="EMBL" id="AFBI03001197">
    <property type="protein sequence ID" value="EJW04363.1"/>
    <property type="molecule type" value="Genomic_DNA"/>
</dbReference>
<organism evidence="8 9">
    <name type="scientific">Edhazardia aedis (strain USNM 41457)</name>
    <name type="common">Microsporidian parasite</name>
    <dbReference type="NCBI Taxonomy" id="1003232"/>
    <lineage>
        <taxon>Eukaryota</taxon>
        <taxon>Fungi</taxon>
        <taxon>Fungi incertae sedis</taxon>
        <taxon>Microsporidia</taxon>
        <taxon>Edhazardia</taxon>
    </lineage>
</organism>
<keyword evidence="9" id="KW-1185">Reference proteome</keyword>
<dbReference type="InterPro" id="IPR037818">
    <property type="entry name" value="TAF8"/>
</dbReference>
<reference evidence="8 9" key="1">
    <citation type="submission" date="2011-08" db="EMBL/GenBank/DDBJ databases">
        <authorList>
            <person name="Liu Z.J."/>
            <person name="Shi F.L."/>
            <person name="Lu J.Q."/>
            <person name="Li M."/>
            <person name="Wang Z.L."/>
        </authorList>
    </citation>
    <scope>NUCLEOTIDE SEQUENCE [LARGE SCALE GENOMIC DNA]</scope>
    <source>
        <strain evidence="8 9">USNM 41457</strain>
    </source>
</reference>
<dbReference type="VEuPathDB" id="MicrosporidiaDB:EDEG_04244"/>
<evidence type="ECO:0000256" key="5">
    <source>
        <dbReference type="ARBA" id="ARBA00023163"/>
    </source>
</evidence>
<reference evidence="9" key="2">
    <citation type="submission" date="2015-07" db="EMBL/GenBank/DDBJ databases">
        <title>Contrasting host-pathogen interactions and genome evolution in two generalist and specialist microsporidian pathogens of mosquitoes.</title>
        <authorList>
            <consortium name="The Broad Institute Genomics Platform"/>
            <consortium name="The Broad Institute Genome Sequencing Center for Infectious Disease"/>
            <person name="Cuomo C.A."/>
            <person name="Sanscrainte N.D."/>
            <person name="Goldberg J.M."/>
            <person name="Heiman D."/>
            <person name="Young S."/>
            <person name="Zeng Q."/>
            <person name="Becnel J.J."/>
            <person name="Birren B.W."/>
        </authorList>
    </citation>
    <scope>NUCLEOTIDE SEQUENCE [LARGE SCALE GENOMIC DNA]</scope>
    <source>
        <strain evidence="9">USNM 41457</strain>
    </source>
</reference>
<dbReference type="HOGENOM" id="CLU_130208_0_0_1"/>
<dbReference type="Pfam" id="PF10406">
    <property type="entry name" value="TAF8_C"/>
    <property type="match status" value="1"/>
</dbReference>
<accession>J8ZXF2</accession>
<dbReference type="Proteomes" id="UP000003163">
    <property type="component" value="Unassembled WGS sequence"/>
</dbReference>
<dbReference type="GO" id="GO:0005669">
    <property type="term" value="C:transcription factor TFIID complex"/>
    <property type="evidence" value="ECO:0007669"/>
    <property type="project" value="InterPro"/>
</dbReference>
<keyword evidence="5" id="KW-0804">Transcription</keyword>
<proteinExistence type="inferred from homology"/>
<evidence type="ECO:0000256" key="4">
    <source>
        <dbReference type="ARBA" id="ARBA00023015"/>
    </source>
</evidence>
<dbReference type="CDD" id="cd00076">
    <property type="entry name" value="HFD_SF"/>
    <property type="match status" value="1"/>
</dbReference>
<dbReference type="GO" id="GO:0006367">
    <property type="term" value="P:transcription initiation at RNA polymerase II promoter"/>
    <property type="evidence" value="ECO:0007669"/>
    <property type="project" value="TreeGrafter"/>
</dbReference>
<name>J8ZXF2_EDHAE</name>
<comment type="similarity">
    <text evidence="2">Belongs to the TAF8 family.</text>
</comment>
<evidence type="ECO:0000256" key="3">
    <source>
        <dbReference type="ARBA" id="ARBA00017307"/>
    </source>
</evidence>
<protein>
    <recommendedName>
        <fullName evidence="3">Transcription initiation factor TFIID subunit 8</fullName>
    </recommendedName>
</protein>
<evidence type="ECO:0000256" key="2">
    <source>
        <dbReference type="ARBA" id="ARBA00008767"/>
    </source>
</evidence>
<evidence type="ECO:0000313" key="8">
    <source>
        <dbReference type="EMBL" id="EJW04363.1"/>
    </source>
</evidence>
<comment type="caution">
    <text evidence="8">The sequence shown here is derived from an EMBL/GenBank/DDBJ whole genome shotgun (WGS) entry which is preliminary data.</text>
</comment>
<feature type="non-terminal residue" evidence="8">
    <location>
        <position position="1"/>
    </location>
</feature>
<feature type="domain" description="Transcription factor TFIID subunit 8 C-terminal" evidence="7">
    <location>
        <begin position="111"/>
        <end position="159"/>
    </location>
</feature>
<keyword evidence="6" id="KW-0539">Nucleus</keyword>
<dbReference type="OMA" id="IHIYDFM"/>
<sequence length="177" mass="20894">SKMDQLYDKAIIKMLKTVGFQGFNRKALEYLKNITAQKMTLTLKYLSSLSNHSQKANTTLLDIFKLLEQAKVKLRKEDVQSFEPLNLEYERFEVEKPFENPLATAIEKYIHIYDFMPDFPPTHTFRRTFIKEIKKEDKAAKLKKRLEQTAIAQENLIKMLKQTNNIPDHANFMETFE</sequence>
<dbReference type="PANTHER" id="PTHR46469:SF1">
    <property type="entry name" value="TRANSCRIPTION INITIATION FACTOR TFIID SUBUNIT 8"/>
    <property type="match status" value="1"/>
</dbReference>
<evidence type="ECO:0000256" key="6">
    <source>
        <dbReference type="ARBA" id="ARBA00023242"/>
    </source>
</evidence>
<dbReference type="OrthoDB" id="2193813at2759"/>
<dbReference type="PANTHER" id="PTHR46469">
    <property type="entry name" value="TRANSCRIPTION INITIATION FACTOR TFIID SUBUNIT 8"/>
    <property type="match status" value="1"/>
</dbReference>
<dbReference type="InParanoid" id="J8ZXF2"/>
<gene>
    <name evidence="8" type="ORF">EDEG_04244</name>
</gene>
<dbReference type="AlphaFoldDB" id="J8ZXF2"/>
<dbReference type="Gene3D" id="1.10.20.10">
    <property type="entry name" value="Histone, subunit A"/>
    <property type="match status" value="1"/>
</dbReference>
<comment type="subcellular location">
    <subcellularLocation>
        <location evidence="1">Nucleus</location>
    </subcellularLocation>
</comment>
<dbReference type="InterPro" id="IPR019473">
    <property type="entry name" value="TFIID_su8_C"/>
</dbReference>